<dbReference type="EMBL" id="JBHSOG010000024">
    <property type="protein sequence ID" value="MFC5769198.1"/>
    <property type="molecule type" value="Genomic_DNA"/>
</dbReference>
<keyword evidence="1" id="KW-0472">Membrane</keyword>
<name>A0ABW1APG0_9RHOO</name>
<feature type="transmembrane region" description="Helical" evidence="1">
    <location>
        <begin position="40"/>
        <end position="61"/>
    </location>
</feature>
<evidence type="ECO:0000313" key="2">
    <source>
        <dbReference type="EMBL" id="MFC5769198.1"/>
    </source>
</evidence>
<reference evidence="3" key="1">
    <citation type="journal article" date="2019" name="Int. J. Syst. Evol. Microbiol.">
        <title>The Global Catalogue of Microorganisms (GCM) 10K type strain sequencing project: providing services to taxonomists for standard genome sequencing and annotation.</title>
        <authorList>
            <consortium name="The Broad Institute Genomics Platform"/>
            <consortium name="The Broad Institute Genome Sequencing Center for Infectious Disease"/>
            <person name="Wu L."/>
            <person name="Ma J."/>
        </authorList>
    </citation>
    <scope>NUCLEOTIDE SEQUENCE [LARGE SCALE GENOMIC DNA]</scope>
    <source>
        <strain evidence="3">SHR3</strain>
    </source>
</reference>
<feature type="transmembrane region" description="Helical" evidence="1">
    <location>
        <begin position="197"/>
        <end position="219"/>
    </location>
</feature>
<evidence type="ECO:0000313" key="3">
    <source>
        <dbReference type="Proteomes" id="UP001595974"/>
    </source>
</evidence>
<proteinExistence type="predicted"/>
<feature type="transmembrane region" description="Helical" evidence="1">
    <location>
        <begin position="117"/>
        <end position="134"/>
    </location>
</feature>
<dbReference type="Proteomes" id="UP001595974">
    <property type="component" value="Unassembled WGS sequence"/>
</dbReference>
<keyword evidence="1" id="KW-0812">Transmembrane</keyword>
<dbReference type="InterPro" id="IPR011672">
    <property type="entry name" value="DUF1614"/>
</dbReference>
<feature type="transmembrane region" description="Helical" evidence="1">
    <location>
        <begin position="141"/>
        <end position="161"/>
    </location>
</feature>
<keyword evidence="1" id="KW-1133">Transmembrane helix</keyword>
<keyword evidence="3" id="KW-1185">Reference proteome</keyword>
<feature type="transmembrane region" description="Helical" evidence="1">
    <location>
        <begin position="91"/>
        <end position="111"/>
    </location>
</feature>
<organism evidence="2 3">
    <name type="scientific">Thauera sinica</name>
    <dbReference type="NCBI Taxonomy" id="2665146"/>
    <lineage>
        <taxon>Bacteria</taxon>
        <taxon>Pseudomonadati</taxon>
        <taxon>Pseudomonadota</taxon>
        <taxon>Betaproteobacteria</taxon>
        <taxon>Rhodocyclales</taxon>
        <taxon>Zoogloeaceae</taxon>
        <taxon>Thauera</taxon>
    </lineage>
</organism>
<accession>A0ABW1APG0</accession>
<gene>
    <name evidence="2" type="ORF">ACFPTN_07405</name>
</gene>
<feature type="transmembrane region" description="Helical" evidence="1">
    <location>
        <begin position="167"/>
        <end position="185"/>
    </location>
</feature>
<evidence type="ECO:0000256" key="1">
    <source>
        <dbReference type="SAM" id="Phobius"/>
    </source>
</evidence>
<comment type="caution">
    <text evidence="2">The sequence shown here is derived from an EMBL/GenBank/DDBJ whole genome shotgun (WGS) entry which is preliminary data.</text>
</comment>
<dbReference type="RefSeq" id="WP_198363219.1">
    <property type="nucleotide sequence ID" value="NZ_JBHSOG010000024.1"/>
</dbReference>
<sequence length="220" mass="22757">MPNSPLRLLLLILAFAFVVGSVQLGVLQIAFYKLGLEPRSAYLLLGASLFGSLINLPLFSVRAESPPDEGMSRQLREFLGLKRLPFTGRTIVAVNVGGCVVPVAFCVYLLAHTELQTARVLAAVAVVAVVSYLTSFPQRGVGIAMPFLVAPATAAAVALVLDIEHAAPLAYVGGTLGVLVGADLLRLKEIGKLGVPAASIGGAGTFDGIVLTGLLAVLLA</sequence>
<dbReference type="Pfam" id="PF07758">
    <property type="entry name" value="DUF1614"/>
    <property type="match status" value="1"/>
</dbReference>
<protein>
    <submittedName>
        <fullName evidence="2">DUF1614 domain-containing protein</fullName>
    </submittedName>
</protein>